<feature type="domain" description="Helix-hairpin-helix DNA-binding motif class 1" evidence="2">
    <location>
        <begin position="49"/>
        <end position="68"/>
    </location>
</feature>
<sequence>MGGNLGCHRSIPKDPADFCHNKRKFSAACNFSNILVNQERLNINTATEEELMTLPGVNRMVAQNIVEYRACIGGFKKVEDLALVSGVGAAKLEQIKLEICVSNRTGSTQQSPSSLRKDVNQEHLACTRININTATPAQLMSIRGITEKIAKNIVDYRQQHGPFKSIEDLVKVAYINSSFLDKIRFQIFAERSRPSSTNTNGGVTFTCKSHPSPTSLSLQSEDLDFPPGGPTQIISVRPNAEAFSGLRDGKAVLRLATWNLQCCSSEKANNPGVREVVCMTLLENGRHIMKEFDGKKLKHVAVHMHSEPTAVITCCGTKAHQSNTTTAQKTETLKISCIDKDTVCKVLYTLEVMPGLTEAQRNNAIGHLEASESQSAMGKVSECFPEHYRTTLAPIPATCIKLLAVQELADRDALEKLCAELNQSTLPSVRKWKGPRGSWKCAVSDRPAGQSHKGPEYAGYLWDSTFGIELKDSTLLESPQANGNGKPTYPKPYLAQFKIRVSDVTLVNMHLTLPPAGGEANGKNHSENHKLSLFTETLQETLKGEKDLIILGDFSLPPDGSEFDVLRKEKFSPLVPTSTFTNISTKNPQGSKSLDNIWISRSLKKAHTGHWVVVREGLTNPWIPDNWSWGGVASDHCPVFAEFYTDSHKKEPVRNGNGVTVVQHSEANPNQTVTGF</sequence>
<dbReference type="Proteomes" id="UP000289886">
    <property type="component" value="Unassembled WGS sequence"/>
</dbReference>
<gene>
    <name evidence="3" type="ORF">EOD39_9095</name>
</gene>
<evidence type="ECO:0000313" key="4">
    <source>
        <dbReference type="Proteomes" id="UP000289886"/>
    </source>
</evidence>
<dbReference type="GO" id="GO:0006281">
    <property type="term" value="P:DNA repair"/>
    <property type="evidence" value="ECO:0007669"/>
    <property type="project" value="InterPro"/>
</dbReference>
<dbReference type="GO" id="GO:0003677">
    <property type="term" value="F:DNA binding"/>
    <property type="evidence" value="ECO:0007669"/>
    <property type="project" value="InterPro"/>
</dbReference>
<feature type="domain" description="Helix-hairpin-helix DNA-binding motif class 1" evidence="2">
    <location>
        <begin position="137"/>
        <end position="156"/>
    </location>
</feature>
<dbReference type="PANTHER" id="PTHR21180:SF32">
    <property type="entry name" value="ENDONUCLEASE_EXONUCLEASE_PHOSPHATASE FAMILY DOMAIN-CONTAINING PROTEIN 1"/>
    <property type="match status" value="1"/>
</dbReference>
<dbReference type="InterPro" id="IPR051675">
    <property type="entry name" value="Endo/Exo/Phosphatase_dom_1"/>
</dbReference>
<dbReference type="AlphaFoldDB" id="A0A444U1T1"/>
<dbReference type="EMBL" id="SCEB01215522">
    <property type="protein sequence ID" value="RXM29147.1"/>
    <property type="molecule type" value="Genomic_DNA"/>
</dbReference>
<dbReference type="GO" id="GO:0004527">
    <property type="term" value="F:exonuclease activity"/>
    <property type="evidence" value="ECO:0007669"/>
    <property type="project" value="UniProtKB-KW"/>
</dbReference>
<name>A0A444U1T1_ACIRT</name>
<evidence type="ECO:0000256" key="1">
    <source>
        <dbReference type="ARBA" id="ARBA00015260"/>
    </source>
</evidence>
<reference evidence="3 4" key="1">
    <citation type="submission" date="2019-01" db="EMBL/GenBank/DDBJ databases">
        <title>Draft Genome and Complete Hox-Cluster Characterization of the Sterlet Sturgeon (Acipenser ruthenus).</title>
        <authorList>
            <person name="Wei Q."/>
        </authorList>
    </citation>
    <scope>NUCLEOTIDE SEQUENCE [LARGE SCALE GENOMIC DNA]</scope>
    <source>
        <strain evidence="3">WHYD16114868_AA</strain>
        <tissue evidence="3">Blood</tissue>
    </source>
</reference>
<evidence type="ECO:0000259" key="2">
    <source>
        <dbReference type="SMART" id="SM00278"/>
    </source>
</evidence>
<dbReference type="Gene3D" id="1.10.150.280">
    <property type="entry name" value="AF1531-like domain"/>
    <property type="match status" value="1"/>
</dbReference>
<evidence type="ECO:0000313" key="3">
    <source>
        <dbReference type="EMBL" id="RXM29147.1"/>
    </source>
</evidence>
<comment type="caution">
    <text evidence="3">The sequence shown here is derived from an EMBL/GenBank/DDBJ whole genome shotgun (WGS) entry which is preliminary data.</text>
</comment>
<accession>A0A444U1T1</accession>
<dbReference type="InterPro" id="IPR003583">
    <property type="entry name" value="Hlx-hairpin-Hlx_DNA-bd_motif"/>
</dbReference>
<keyword evidence="3" id="KW-0378">Hydrolase</keyword>
<keyword evidence="3" id="KW-0255">Endonuclease</keyword>
<dbReference type="Gene3D" id="1.10.150.320">
    <property type="entry name" value="Photosystem II 12 kDa extrinsic protein"/>
    <property type="match status" value="1"/>
</dbReference>
<organism evidence="3 4">
    <name type="scientific">Acipenser ruthenus</name>
    <name type="common">Sterlet sturgeon</name>
    <dbReference type="NCBI Taxonomy" id="7906"/>
    <lineage>
        <taxon>Eukaryota</taxon>
        <taxon>Metazoa</taxon>
        <taxon>Chordata</taxon>
        <taxon>Craniata</taxon>
        <taxon>Vertebrata</taxon>
        <taxon>Euteleostomi</taxon>
        <taxon>Actinopterygii</taxon>
        <taxon>Chondrostei</taxon>
        <taxon>Acipenseriformes</taxon>
        <taxon>Acipenseridae</taxon>
        <taxon>Acipenser</taxon>
    </lineage>
</organism>
<dbReference type="SUPFAM" id="SSF56219">
    <property type="entry name" value="DNase I-like"/>
    <property type="match status" value="1"/>
</dbReference>
<keyword evidence="3" id="KW-0269">Exonuclease</keyword>
<feature type="domain" description="Helix-hairpin-helix DNA-binding motif class 1" evidence="2">
    <location>
        <begin position="79"/>
        <end position="98"/>
    </location>
</feature>
<dbReference type="GO" id="GO:0005886">
    <property type="term" value="C:plasma membrane"/>
    <property type="evidence" value="ECO:0007669"/>
    <property type="project" value="TreeGrafter"/>
</dbReference>
<dbReference type="InterPro" id="IPR010994">
    <property type="entry name" value="RuvA_2-like"/>
</dbReference>
<dbReference type="PANTHER" id="PTHR21180">
    <property type="entry name" value="ENDONUCLEASE/EXONUCLEASE/PHOSPHATASE FAMILY DOMAIN-CONTAINING PROTEIN 1"/>
    <property type="match status" value="1"/>
</dbReference>
<dbReference type="SMART" id="SM00278">
    <property type="entry name" value="HhH1"/>
    <property type="match status" value="3"/>
</dbReference>
<dbReference type="Gene3D" id="3.60.10.10">
    <property type="entry name" value="Endonuclease/exonuclease/phosphatase"/>
    <property type="match status" value="1"/>
</dbReference>
<keyword evidence="4" id="KW-1185">Reference proteome</keyword>
<dbReference type="CDD" id="cd10283">
    <property type="entry name" value="MnuA_DNase1-like"/>
    <property type="match status" value="1"/>
</dbReference>
<keyword evidence="3" id="KW-0540">Nuclease</keyword>
<protein>
    <recommendedName>
        <fullName evidence="1">Endonuclease/exonuclease/phosphatase family domain-containing protein 1</fullName>
    </recommendedName>
</protein>
<dbReference type="GO" id="GO:0004519">
    <property type="term" value="F:endonuclease activity"/>
    <property type="evidence" value="ECO:0007669"/>
    <property type="project" value="UniProtKB-KW"/>
</dbReference>
<dbReference type="SUPFAM" id="SSF47781">
    <property type="entry name" value="RuvA domain 2-like"/>
    <property type="match status" value="2"/>
</dbReference>
<dbReference type="Pfam" id="PF12836">
    <property type="entry name" value="HHH_3"/>
    <property type="match status" value="2"/>
</dbReference>
<dbReference type="InterPro" id="IPR036691">
    <property type="entry name" value="Endo/exonu/phosph_ase_sf"/>
</dbReference>
<proteinExistence type="predicted"/>